<feature type="DNA-binding region" description="H-T-H motif" evidence="4">
    <location>
        <begin position="37"/>
        <end position="56"/>
    </location>
</feature>
<keyword evidence="8" id="KW-1185">Reference proteome</keyword>
<dbReference type="Proteomes" id="UP000305238">
    <property type="component" value="Unassembled WGS sequence"/>
</dbReference>
<dbReference type="PANTHER" id="PTHR46637">
    <property type="entry name" value="TIS1421-TRANSPOSASE PROTEIN A"/>
    <property type="match status" value="1"/>
</dbReference>
<feature type="compositionally biased region" description="Low complexity" evidence="5">
    <location>
        <begin position="311"/>
        <end position="331"/>
    </location>
</feature>
<accession>A0A5S4H611</accession>
<dbReference type="Gene3D" id="1.10.357.10">
    <property type="entry name" value="Tetracycline Repressor, domain 2"/>
    <property type="match status" value="1"/>
</dbReference>
<sequence>MGQSTNSSPPVRRGRTVRDVLLAARSVLDEGGLEALTMAATAERLGVTPMAIYRHVTDRDALLAGVSGLVLEDVGKAGPQPVPWDESVVAWMRDVRRCMVAHPWVAPLFGSHARLSLAWAAALDRLLAALERGPLDDDARADAFVWIARTTVGVVLLEAKSPLADAGHDVGATLKDTVPGAPERWARIAARMSERHDDDLFDDLVQQTRARLHATSPDCFMKQAPSAAASEHDLSDEQWERISPLLPDDAGRGPRWADHRTVIDGIRFRERTQIPWRQLPDRYGNWRTVYGRFRLWTRDGTWQRITTALATGSPTGDNDGSSSSGLDTEKS</sequence>
<protein>
    <submittedName>
        <fullName evidence="7">TetR family transcriptional regulator</fullName>
    </submittedName>
</protein>
<dbReference type="Gene3D" id="1.10.10.60">
    <property type="entry name" value="Homeodomain-like"/>
    <property type="match status" value="1"/>
</dbReference>
<dbReference type="PANTHER" id="PTHR46637:SF1">
    <property type="entry name" value="BLL5188 PROTEIN"/>
    <property type="match status" value="1"/>
</dbReference>
<evidence type="ECO:0000259" key="6">
    <source>
        <dbReference type="PROSITE" id="PS50977"/>
    </source>
</evidence>
<evidence type="ECO:0000313" key="7">
    <source>
        <dbReference type="EMBL" id="TMR40184.1"/>
    </source>
</evidence>
<dbReference type="SUPFAM" id="SSF46689">
    <property type="entry name" value="Homeodomain-like"/>
    <property type="match status" value="1"/>
</dbReference>
<name>A0A5S4H611_9ACTN</name>
<dbReference type="Pfam" id="PF00440">
    <property type="entry name" value="TetR_N"/>
    <property type="match status" value="1"/>
</dbReference>
<organism evidence="7 8">
    <name type="scientific">Actinomadura geliboluensis</name>
    <dbReference type="NCBI Taxonomy" id="882440"/>
    <lineage>
        <taxon>Bacteria</taxon>
        <taxon>Bacillati</taxon>
        <taxon>Actinomycetota</taxon>
        <taxon>Actinomycetes</taxon>
        <taxon>Streptosporangiales</taxon>
        <taxon>Thermomonosporaceae</taxon>
        <taxon>Actinomadura</taxon>
    </lineage>
</organism>
<dbReference type="AlphaFoldDB" id="A0A5S4H611"/>
<gene>
    <name evidence="7" type="ORF">ETD96_11995</name>
</gene>
<evidence type="ECO:0000256" key="4">
    <source>
        <dbReference type="PROSITE-ProRule" id="PRU00335"/>
    </source>
</evidence>
<dbReference type="Pfam" id="PF13340">
    <property type="entry name" value="DUF4096"/>
    <property type="match status" value="1"/>
</dbReference>
<dbReference type="GO" id="GO:0045892">
    <property type="term" value="P:negative regulation of DNA-templated transcription"/>
    <property type="evidence" value="ECO:0007669"/>
    <property type="project" value="InterPro"/>
</dbReference>
<dbReference type="GO" id="GO:0003677">
    <property type="term" value="F:DNA binding"/>
    <property type="evidence" value="ECO:0007669"/>
    <property type="project" value="UniProtKB-UniRule"/>
</dbReference>
<evidence type="ECO:0000256" key="3">
    <source>
        <dbReference type="ARBA" id="ARBA00023163"/>
    </source>
</evidence>
<dbReference type="OrthoDB" id="4546548at2"/>
<keyword evidence="1" id="KW-0805">Transcription regulation</keyword>
<evidence type="ECO:0000256" key="5">
    <source>
        <dbReference type="SAM" id="MobiDB-lite"/>
    </source>
</evidence>
<dbReference type="SUPFAM" id="SSF48498">
    <property type="entry name" value="Tetracyclin repressor-like, C-terminal domain"/>
    <property type="match status" value="1"/>
</dbReference>
<dbReference type="InterPro" id="IPR036271">
    <property type="entry name" value="Tet_transcr_reg_TetR-rel_C_sf"/>
</dbReference>
<feature type="domain" description="HTH tetR-type" evidence="6">
    <location>
        <begin position="14"/>
        <end position="74"/>
    </location>
</feature>
<comment type="caution">
    <text evidence="7">The sequence shown here is derived from an EMBL/GenBank/DDBJ whole genome shotgun (WGS) entry which is preliminary data.</text>
</comment>
<reference evidence="7 8" key="1">
    <citation type="submission" date="2019-05" db="EMBL/GenBank/DDBJ databases">
        <title>Draft genome sequence of Actinomadura geliboluensis A8036.</title>
        <authorList>
            <person name="Saricaoglu S."/>
            <person name="Isik K."/>
        </authorList>
    </citation>
    <scope>NUCLEOTIDE SEQUENCE [LARGE SCALE GENOMIC DNA]</scope>
    <source>
        <strain evidence="7 8">A8036</strain>
    </source>
</reference>
<dbReference type="InterPro" id="IPR009057">
    <property type="entry name" value="Homeodomain-like_sf"/>
</dbReference>
<evidence type="ECO:0000256" key="1">
    <source>
        <dbReference type="ARBA" id="ARBA00023015"/>
    </source>
</evidence>
<feature type="region of interest" description="Disordered" evidence="5">
    <location>
        <begin position="308"/>
        <end position="331"/>
    </location>
</feature>
<keyword evidence="3" id="KW-0804">Transcription</keyword>
<dbReference type="InterPro" id="IPR025161">
    <property type="entry name" value="IS402-like_dom"/>
</dbReference>
<dbReference type="InterPro" id="IPR052909">
    <property type="entry name" value="Transposase_6_like"/>
</dbReference>
<keyword evidence="2 4" id="KW-0238">DNA-binding</keyword>
<evidence type="ECO:0000256" key="2">
    <source>
        <dbReference type="ARBA" id="ARBA00023125"/>
    </source>
</evidence>
<evidence type="ECO:0000313" key="8">
    <source>
        <dbReference type="Proteomes" id="UP000305238"/>
    </source>
</evidence>
<dbReference type="Pfam" id="PF02909">
    <property type="entry name" value="TetR_C_1"/>
    <property type="match status" value="1"/>
</dbReference>
<proteinExistence type="predicted"/>
<dbReference type="InterPro" id="IPR004111">
    <property type="entry name" value="Repressor_TetR_C"/>
</dbReference>
<dbReference type="RefSeq" id="WP_138636393.1">
    <property type="nucleotide sequence ID" value="NZ_VCKZ01000065.1"/>
</dbReference>
<dbReference type="EMBL" id="VCKZ01000065">
    <property type="protein sequence ID" value="TMR40184.1"/>
    <property type="molecule type" value="Genomic_DNA"/>
</dbReference>
<dbReference type="InterPro" id="IPR001647">
    <property type="entry name" value="HTH_TetR"/>
</dbReference>
<dbReference type="PROSITE" id="PS50977">
    <property type="entry name" value="HTH_TETR_2"/>
    <property type="match status" value="1"/>
</dbReference>